<dbReference type="EMBL" id="CADCUN010000075">
    <property type="protein sequence ID" value="CAA9378483.1"/>
    <property type="molecule type" value="Genomic_DNA"/>
</dbReference>
<feature type="non-terminal residue" evidence="2">
    <location>
        <position position="1"/>
    </location>
</feature>
<sequence length="265" mass="29212">AVRRHRDARLSPLLHLPRSNPCRDLHQLGVRRHLLLRLPRAVAGQPGCRRLRRDGCRDLRLAGSGVADDDRPVGRGQHRRPGRAHPDRRRRHRPLPARGSAGVVPRQRPRSCRLPPAHARTRPHRDRRRALRHRAPFLGLRGPRVRARPPAGRGRQLRHPVPGGELCVLAARPVGTEGHERRLRDLLQRDDAAAGAVPRPAGRHRPGPALGGLRAGASRHLARQAGRARPGCGPRVPGDVGRGPARLLSAGPERRDAQGGGPRWL</sequence>
<feature type="compositionally biased region" description="Basic residues" evidence="1">
    <location>
        <begin position="76"/>
        <end position="95"/>
    </location>
</feature>
<feature type="non-terminal residue" evidence="2">
    <location>
        <position position="265"/>
    </location>
</feature>
<reference evidence="2" key="1">
    <citation type="submission" date="2020-02" db="EMBL/GenBank/DDBJ databases">
        <authorList>
            <person name="Meier V. D."/>
        </authorList>
    </citation>
    <scope>NUCLEOTIDE SEQUENCE</scope>
    <source>
        <strain evidence="2">AVDCRST_MAG60</strain>
    </source>
</reference>
<evidence type="ECO:0000313" key="2">
    <source>
        <dbReference type="EMBL" id="CAA9378483.1"/>
    </source>
</evidence>
<feature type="compositionally biased region" description="Basic residues" evidence="1">
    <location>
        <begin position="119"/>
        <end position="133"/>
    </location>
</feature>
<proteinExistence type="predicted"/>
<evidence type="ECO:0000256" key="1">
    <source>
        <dbReference type="SAM" id="MobiDB-lite"/>
    </source>
</evidence>
<dbReference type="AlphaFoldDB" id="A0A6J4NBW1"/>
<organism evidence="2">
    <name type="scientific">uncultured Nocardioides sp</name>
    <dbReference type="NCBI Taxonomy" id="198441"/>
    <lineage>
        <taxon>Bacteria</taxon>
        <taxon>Bacillati</taxon>
        <taxon>Actinomycetota</taxon>
        <taxon>Actinomycetes</taxon>
        <taxon>Propionibacteriales</taxon>
        <taxon>Nocardioidaceae</taxon>
        <taxon>Nocardioides</taxon>
        <taxon>environmental samples</taxon>
    </lineage>
</organism>
<gene>
    <name evidence="2" type="ORF">AVDCRST_MAG60-690</name>
</gene>
<feature type="compositionally biased region" description="Low complexity" evidence="1">
    <location>
        <begin position="229"/>
        <end position="246"/>
    </location>
</feature>
<feature type="region of interest" description="Disordered" evidence="1">
    <location>
        <begin position="193"/>
        <end position="265"/>
    </location>
</feature>
<accession>A0A6J4NBW1</accession>
<name>A0A6J4NBW1_9ACTN</name>
<feature type="region of interest" description="Disordered" evidence="1">
    <location>
        <begin position="62"/>
        <end position="133"/>
    </location>
</feature>
<protein>
    <submittedName>
        <fullName evidence="2">Efflux ABC transporter, permease protein</fullName>
    </submittedName>
</protein>